<dbReference type="InterPro" id="IPR042104">
    <property type="entry name" value="PKS_dehydratase_sf"/>
</dbReference>
<name>A0A1M3TUZ3_ASPLC</name>
<dbReference type="Pfam" id="PF08659">
    <property type="entry name" value="KR"/>
    <property type="match status" value="1"/>
</dbReference>
<dbReference type="GO" id="GO:0004312">
    <property type="term" value="F:fatty acid synthase activity"/>
    <property type="evidence" value="ECO:0007669"/>
    <property type="project" value="TreeGrafter"/>
</dbReference>
<dbReference type="InterPro" id="IPR020806">
    <property type="entry name" value="PKS_PP-bd"/>
</dbReference>
<dbReference type="InterPro" id="IPR036736">
    <property type="entry name" value="ACP-like_sf"/>
</dbReference>
<dbReference type="InterPro" id="IPR014043">
    <property type="entry name" value="Acyl_transferase_dom"/>
</dbReference>
<organism evidence="13 14">
    <name type="scientific">Aspergillus luchuensis (strain CBS 106.47)</name>
    <dbReference type="NCBI Taxonomy" id="1137211"/>
    <lineage>
        <taxon>Eukaryota</taxon>
        <taxon>Fungi</taxon>
        <taxon>Dikarya</taxon>
        <taxon>Ascomycota</taxon>
        <taxon>Pezizomycotina</taxon>
        <taxon>Eurotiomycetes</taxon>
        <taxon>Eurotiomycetidae</taxon>
        <taxon>Eurotiales</taxon>
        <taxon>Aspergillaceae</taxon>
        <taxon>Aspergillus</taxon>
        <taxon>Aspergillus subgen. Circumdati</taxon>
    </lineage>
</organism>
<dbReference type="SMART" id="SM00823">
    <property type="entry name" value="PKS_PP"/>
    <property type="match status" value="1"/>
</dbReference>
<dbReference type="GO" id="GO:0004315">
    <property type="term" value="F:3-oxoacyl-[acyl-carrier-protein] synthase activity"/>
    <property type="evidence" value="ECO:0007669"/>
    <property type="project" value="InterPro"/>
</dbReference>
<evidence type="ECO:0000259" key="11">
    <source>
        <dbReference type="PROSITE" id="PS52004"/>
    </source>
</evidence>
<feature type="domain" description="Carrier" evidence="10">
    <location>
        <begin position="2577"/>
        <end position="2657"/>
    </location>
</feature>
<dbReference type="PROSITE" id="PS52004">
    <property type="entry name" value="KS3_2"/>
    <property type="match status" value="1"/>
</dbReference>
<evidence type="ECO:0000256" key="3">
    <source>
        <dbReference type="ARBA" id="ARBA00022679"/>
    </source>
</evidence>
<dbReference type="InterPro" id="IPR020807">
    <property type="entry name" value="PKS_DH"/>
</dbReference>
<gene>
    <name evidence="13" type="ORF">ASPFODRAFT_124278</name>
</gene>
<evidence type="ECO:0000256" key="4">
    <source>
        <dbReference type="ARBA" id="ARBA00022857"/>
    </source>
</evidence>
<evidence type="ECO:0000256" key="8">
    <source>
        <dbReference type="PROSITE-ProRule" id="PRU01363"/>
    </source>
</evidence>
<dbReference type="InterPro" id="IPR014030">
    <property type="entry name" value="Ketoacyl_synth_N"/>
</dbReference>
<dbReference type="PROSITE" id="PS50075">
    <property type="entry name" value="CARRIER"/>
    <property type="match status" value="1"/>
</dbReference>
<dbReference type="Gene3D" id="1.10.1200.10">
    <property type="entry name" value="ACP-like"/>
    <property type="match status" value="1"/>
</dbReference>
<dbReference type="CDD" id="cd00833">
    <property type="entry name" value="PKS"/>
    <property type="match status" value="1"/>
</dbReference>
<dbReference type="InterPro" id="IPR009081">
    <property type="entry name" value="PP-bd_ACP"/>
</dbReference>
<dbReference type="PANTHER" id="PTHR43775">
    <property type="entry name" value="FATTY ACID SYNTHASE"/>
    <property type="match status" value="1"/>
</dbReference>
<dbReference type="InterPro" id="IPR014031">
    <property type="entry name" value="Ketoacyl_synth_C"/>
</dbReference>
<keyword evidence="1" id="KW-0596">Phosphopantetheine</keyword>
<evidence type="ECO:0000256" key="5">
    <source>
        <dbReference type="ARBA" id="ARBA00023002"/>
    </source>
</evidence>
<dbReference type="Gene3D" id="3.40.50.150">
    <property type="entry name" value="Vaccinia Virus protein VP39"/>
    <property type="match status" value="1"/>
</dbReference>
<dbReference type="PANTHER" id="PTHR43775:SF29">
    <property type="entry name" value="ASPERFURANONE POLYKETIDE SYNTHASE AFOG-RELATED"/>
    <property type="match status" value="1"/>
</dbReference>
<feature type="region of interest" description="N-terminal hotdog fold" evidence="8">
    <location>
        <begin position="986"/>
        <end position="1130"/>
    </location>
</feature>
<proteinExistence type="predicted"/>
<keyword evidence="6" id="KW-0511">Multifunctional enzyme</keyword>
<feature type="domain" description="Ketosynthase family 3 (KS3)" evidence="11">
    <location>
        <begin position="26"/>
        <end position="450"/>
    </location>
</feature>
<dbReference type="Proteomes" id="UP000184063">
    <property type="component" value="Unassembled WGS sequence"/>
</dbReference>
<keyword evidence="5" id="KW-0560">Oxidoreductase</keyword>
<keyword evidence="3" id="KW-0808">Transferase</keyword>
<dbReference type="InterPro" id="IPR049900">
    <property type="entry name" value="PKS_mFAS_DH"/>
</dbReference>
<dbReference type="SUPFAM" id="SSF47336">
    <property type="entry name" value="ACP-like"/>
    <property type="match status" value="1"/>
</dbReference>
<evidence type="ECO:0000259" key="12">
    <source>
        <dbReference type="PROSITE" id="PS52019"/>
    </source>
</evidence>
<keyword evidence="7" id="KW-0012">Acyltransferase</keyword>
<evidence type="ECO:0000256" key="2">
    <source>
        <dbReference type="ARBA" id="ARBA00022553"/>
    </source>
</evidence>
<dbReference type="GO" id="GO:0044550">
    <property type="term" value="P:secondary metabolite biosynthetic process"/>
    <property type="evidence" value="ECO:0007669"/>
    <property type="project" value="TreeGrafter"/>
</dbReference>
<dbReference type="InterPro" id="IPR020841">
    <property type="entry name" value="PKS_Beta-ketoAc_synthase_dom"/>
</dbReference>
<evidence type="ECO:0000313" key="14">
    <source>
        <dbReference type="Proteomes" id="UP000184063"/>
    </source>
</evidence>
<dbReference type="SUPFAM" id="SSF53335">
    <property type="entry name" value="S-adenosyl-L-methionine-dependent methyltransferases"/>
    <property type="match status" value="1"/>
</dbReference>
<evidence type="ECO:0000256" key="1">
    <source>
        <dbReference type="ARBA" id="ARBA00022450"/>
    </source>
</evidence>
<dbReference type="InterPro" id="IPR057326">
    <property type="entry name" value="KR_dom"/>
</dbReference>
<evidence type="ECO:0000256" key="9">
    <source>
        <dbReference type="SAM" id="MobiDB-lite"/>
    </source>
</evidence>
<dbReference type="InterPro" id="IPR050091">
    <property type="entry name" value="PKS_NRPS_Biosynth_Enz"/>
</dbReference>
<feature type="active site" description="Proton acceptor; for dehydratase activity" evidence="8">
    <location>
        <position position="1018"/>
    </location>
</feature>
<dbReference type="SUPFAM" id="SSF50129">
    <property type="entry name" value="GroES-like"/>
    <property type="match status" value="1"/>
</dbReference>
<dbReference type="Pfam" id="PF02801">
    <property type="entry name" value="Ketoacyl-synt_C"/>
    <property type="match status" value="1"/>
</dbReference>
<evidence type="ECO:0000256" key="7">
    <source>
        <dbReference type="ARBA" id="ARBA00023315"/>
    </source>
</evidence>
<dbReference type="Gene3D" id="3.40.366.10">
    <property type="entry name" value="Malonyl-Coenzyme A Acyl Carrier Protein, domain 2"/>
    <property type="match status" value="1"/>
</dbReference>
<dbReference type="InterPro" id="IPR049552">
    <property type="entry name" value="PKS_DH_N"/>
</dbReference>
<keyword evidence="4" id="KW-0521">NADP</keyword>
<dbReference type="InterPro" id="IPR001227">
    <property type="entry name" value="Ac_transferase_dom_sf"/>
</dbReference>
<dbReference type="InterPro" id="IPR049551">
    <property type="entry name" value="PKS_DH_C"/>
</dbReference>
<dbReference type="Pfam" id="PF00698">
    <property type="entry name" value="Acyl_transf_1"/>
    <property type="match status" value="1"/>
</dbReference>
<dbReference type="EMBL" id="KV878237">
    <property type="protein sequence ID" value="OJZ90707.1"/>
    <property type="molecule type" value="Genomic_DNA"/>
</dbReference>
<dbReference type="SUPFAM" id="SSF53901">
    <property type="entry name" value="Thiolase-like"/>
    <property type="match status" value="1"/>
</dbReference>
<dbReference type="InterPro" id="IPR029063">
    <property type="entry name" value="SAM-dependent_MTases_sf"/>
</dbReference>
<dbReference type="InterPro" id="IPR011032">
    <property type="entry name" value="GroES-like_sf"/>
</dbReference>
<evidence type="ECO:0000256" key="6">
    <source>
        <dbReference type="ARBA" id="ARBA00023268"/>
    </source>
</evidence>
<dbReference type="PROSITE" id="PS52019">
    <property type="entry name" value="PKS_MFAS_DH"/>
    <property type="match status" value="1"/>
</dbReference>
<dbReference type="PROSITE" id="PS00606">
    <property type="entry name" value="KS3_1"/>
    <property type="match status" value="1"/>
</dbReference>
<evidence type="ECO:0000259" key="10">
    <source>
        <dbReference type="PROSITE" id="PS50075"/>
    </source>
</evidence>
<dbReference type="Gene3D" id="3.40.50.720">
    <property type="entry name" value="NAD(P)-binding Rossmann-like Domain"/>
    <property type="match status" value="2"/>
</dbReference>
<dbReference type="InterPro" id="IPR013217">
    <property type="entry name" value="Methyltransf_12"/>
</dbReference>
<dbReference type="SUPFAM" id="SSF55048">
    <property type="entry name" value="Probable ACP-binding domain of malonyl-CoA ACP transacylase"/>
    <property type="match status" value="1"/>
</dbReference>
<sequence length="2660" mass="294996">MFFERRPTPSTSSEGSYHLDEDREFAEPIAVCGIGFKLPQDAVSEDGFWKMLMECRSARTEFPGDRMNINAFYHPTRRNELSTRGAHFLQEDLSRFDADFFSITPSEAAAMDPMQRLLLETTVEALDTAGIRIEDLHGSRTSVHTGCFSNDYLHQLLKDPQRLPPYAAVGASPSMLANRISWFFNLRGPSFNIDSACSSSALAIDCACRLLLSGQTDMGLAAGCNLLLDPDYSIILSNNHMLSPDGRSYAFDSRANGYSRGEGVAVLVLKRLSDALRDNDTIRAVIRATASNQDGRTPGITQPASEAQSQLIRETYAQAGISLHHTRFFEAHGTGTPIGDPAEVSAIADCFRNHRTADSPLYLGAVKTNIGHLEGASGIAGVIKAILAVERGIIPPNTNFERLHPQLEPYDSCLAVPPAQGIMWPLAEIRRASINSFGFGGSNCHIVIDDAASYLRRHQLQGNHRTVLDDDRSLGQFMRRPQHMRCNGDLLPQQEGMTEIPRLLVWSAASEKSLKSLVSRWAETISSGEHQREPSWTAHAAYTLDSRRSVFPWKSCAVASSYTDWEQLNERASAPKLTGPTPPRLAFIFTGQGAQWYAMGRELLHYPAFSRVLMEADTLFRQLGCPWSAREEFLKSEFTSQINEPHISQALTATLQIALVDLLDSFQVRPLAVVGHSMGEIAAAYCAGFISRSSALRIAYYRGYFVASMIEQDPNKGAMLAVGLSATQAQSYIAQLPEPEKVVVACINSPSNTTISGEESQIKYLDQMLRDAGIFSRRLKVAAAYHSPQIQQIADDCRRHFGNLEAGHHYNTSHSTIPMISTVTGEPLDGERARNASYWVDNLISPVLFAPAIQRLCRDSPRCLRKKIDGSHRKAIVIDHLIEVGPHSALRLPIFETLAALNDSPKDRCTYLSTLVRGQPASTTLLSVLGQLYCAGTSLDLRAVNDPGRRHEVLIDAPTYPFDHSESYWAESPLSQNYRLRSHGRLALLGSPIPTWNPLTPEWRNSVQAADMPWIRDHRINRRVIYPAAAMMVMALQATRQMLETSGHAIEAYVLRSVRFHRPIALEGGSEQTGSSGSDVLETRLCLNNASLPPEADGVSRWTFVVYSMTKENSWQTNCQGVVEVHLSQQKDQKDQKGEEGEEAEMRHYQRQWDKQVTECTVQVPASKFYDHLKKHGFHYGPSTQGMKSIQTDGVGTSLASLNLAQPCLSSPEMNEYPIHPASLDAFLQLSLVAQNRGAMKGMPTQVISAIDRLWISGDGWADMVARGQDVVSAAMQIEVDGPRNKSYNGYVLSPYADGQSPQLILDRLETTAVSSIDSEVVDHSQTAVSPLNDQRDDGKSWYTVNMDLAISASTPGNILQYLEDQCGVDPPGPREFFRNVRQYLTLQMQKICDALNPSKIPAKPYLQRYVAWMKWQLAQKDQLTARRIMNAEEEAYLHHQIAAQGRLGNFYLTVADHALGVLHGEVDVVQLLFESNLVNDFYQAYESSVSIYLKKVERYVATMAFNRPDMDILEVGAGTGSFTDHVLNGICLSGTSLKSYQYTDISPAFFDRAQQRLASHPHGRRIAFQILDAEQDPLEQGFTENTYDLIVASNALHVTRNLEKTLKALRRLLRPGGQLILHEVTRPDNIEVGFSFGLLPGWWPDATDDRPMSPVVSEARWDQIMRASGFVGAEIVLRDYADEESQLMSVIVATAGETQEQTATVSSSPSSSSHVDIVLVVEPSSPLQINLASRLMDVLVAEESAYRPRVVMYPQTTPPGSVIISLLDLDNVTSILGRLHGEESFERLKALLLRARKVLWLTGDDERHPSFGMIDGFAQVFRIENPQIPLQILHMNAASMASSEGLTSLEATLKVALNKLMMARSSPNCRDDYSIKDNQVYVRRIQEDLPLKSDIKEILNGSQTTSERLGDIRPFAVRWPQDLASDGNAEIACPLQIEVDQLRLSRALEPDEVEIAVHAVRLDDQLGRIRQCAGRIVQVGRNSPFLVGDRVCGVYYSSSTSNADDDDDTLTSTVRTHKSLVARIDSSLSFNEAAVLPQRYLVAEYIVGLISSFAGSAPVIVIHGAHTGIARVVVDLMAGRFSKLFLTVPSDSNCETDEIWEQAKNNESVFVFTYASFLRKPWFSGPEDGADIVLDFVDSDLLDLADQVAPFGAVIRVIDGDSRFGLSNPQKLCIPANMSLHTVDVAQLLHRQRPRLRMPSAVVAPTAIRTGKTTTESVKLSTLLKQSRSTRKKQILIEFDDDDVVSIRKPRQPAYSFDPNATYLLAGGLGDLGRCVAQWMVRRGARYLILLSRSGPRTEAARRMIEELEARGTTVCAPACDIVDMTALQRVLDECRQTMPPIKGCIQMTGVLRDVMYDRMTFTDWQSSVQPKASGSWNLHTLLPRGLDFFILAASLTGLMGQATQINYAAGNSYQDALARYRLSQGERAVSLDLGVLETKGLLTDASGLFDRFLSTNFHYLLRETDILAMFEHFCNPTLSIEELPAQVATGFMRPSLHPKQLNMRFPVTLDQPFWKQIFVSTNADDDMNNGQQQPRNSNTTSLDNQQPENHLDLHSALSVVATGTNDTVKSTTTEVLTTIATEALAERFCQMVLMPRAKLNVEEPFHRAGADSLTAVDLRNWVLKEVGVDLPVFDILGELPVSALGRMVAREWAVIHIK</sequence>
<dbReference type="VEuPathDB" id="FungiDB:ASPFODRAFT_124278"/>
<protein>
    <submittedName>
        <fullName evidence="13">Uncharacterized protein</fullName>
    </submittedName>
</protein>
<dbReference type="SMART" id="SM00827">
    <property type="entry name" value="PKS_AT"/>
    <property type="match status" value="1"/>
</dbReference>
<dbReference type="PROSITE" id="PS00012">
    <property type="entry name" value="PHOSPHOPANTETHEINE"/>
    <property type="match status" value="1"/>
</dbReference>
<feature type="region of interest" description="C-terminal hotdog fold" evidence="8">
    <location>
        <begin position="1161"/>
        <end position="1323"/>
    </location>
</feature>
<accession>A0A1M3TUZ3</accession>
<dbReference type="SMART" id="SM00822">
    <property type="entry name" value="PKS_KR"/>
    <property type="match status" value="1"/>
</dbReference>
<dbReference type="Gene3D" id="3.10.129.110">
    <property type="entry name" value="Polyketide synthase dehydratase"/>
    <property type="match status" value="1"/>
</dbReference>
<dbReference type="InterPro" id="IPR018201">
    <property type="entry name" value="Ketoacyl_synth_AS"/>
</dbReference>
<dbReference type="Pfam" id="PF08242">
    <property type="entry name" value="Methyltransf_12"/>
    <property type="match status" value="1"/>
</dbReference>
<feature type="active site" description="Proton donor; for dehydratase activity" evidence="8">
    <location>
        <position position="1225"/>
    </location>
</feature>
<dbReference type="InterPro" id="IPR016036">
    <property type="entry name" value="Malonyl_transacylase_ACP-bd"/>
</dbReference>
<dbReference type="InterPro" id="IPR016035">
    <property type="entry name" value="Acyl_Trfase/lysoPLipase"/>
</dbReference>
<dbReference type="Gene3D" id="3.30.70.3290">
    <property type="match status" value="1"/>
</dbReference>
<dbReference type="GO" id="GO:0016491">
    <property type="term" value="F:oxidoreductase activity"/>
    <property type="evidence" value="ECO:0007669"/>
    <property type="project" value="UniProtKB-KW"/>
</dbReference>
<dbReference type="InterPro" id="IPR036291">
    <property type="entry name" value="NAD(P)-bd_dom_sf"/>
</dbReference>
<dbReference type="GO" id="GO:0006633">
    <property type="term" value="P:fatty acid biosynthetic process"/>
    <property type="evidence" value="ECO:0007669"/>
    <property type="project" value="InterPro"/>
</dbReference>
<dbReference type="SUPFAM" id="SSF51735">
    <property type="entry name" value="NAD(P)-binding Rossmann-fold domains"/>
    <property type="match status" value="2"/>
</dbReference>
<dbReference type="InterPro" id="IPR006162">
    <property type="entry name" value="Ppantetheine_attach_site"/>
</dbReference>
<dbReference type="SUPFAM" id="SSF52151">
    <property type="entry name" value="FabD/lysophospholipase-like"/>
    <property type="match status" value="1"/>
</dbReference>
<dbReference type="CDD" id="cd02440">
    <property type="entry name" value="AdoMet_MTases"/>
    <property type="match status" value="1"/>
</dbReference>
<dbReference type="SMART" id="SM00826">
    <property type="entry name" value="PKS_DH"/>
    <property type="match status" value="1"/>
</dbReference>
<dbReference type="Pfam" id="PF21089">
    <property type="entry name" value="PKS_DH_N"/>
    <property type="match status" value="1"/>
</dbReference>
<dbReference type="InterPro" id="IPR013968">
    <property type="entry name" value="PKS_KR"/>
</dbReference>
<dbReference type="SMART" id="SM00825">
    <property type="entry name" value="PKS_KS"/>
    <property type="match status" value="1"/>
</dbReference>
<dbReference type="Gene3D" id="3.40.47.10">
    <property type="match status" value="1"/>
</dbReference>
<dbReference type="OrthoDB" id="329835at2759"/>
<dbReference type="Pfam" id="PF14765">
    <property type="entry name" value="PS-DH"/>
    <property type="match status" value="1"/>
</dbReference>
<dbReference type="Pfam" id="PF00109">
    <property type="entry name" value="ketoacyl-synt"/>
    <property type="match status" value="1"/>
</dbReference>
<dbReference type="Gene3D" id="3.90.180.10">
    <property type="entry name" value="Medium-chain alcohol dehydrogenases, catalytic domain"/>
    <property type="match status" value="1"/>
</dbReference>
<feature type="region of interest" description="Disordered" evidence="9">
    <location>
        <begin position="2526"/>
        <end position="2549"/>
    </location>
</feature>
<dbReference type="InterPro" id="IPR016039">
    <property type="entry name" value="Thiolase-like"/>
</dbReference>
<keyword evidence="2" id="KW-0597">Phosphoprotein</keyword>
<feature type="domain" description="PKS/mFAS DH" evidence="12">
    <location>
        <begin position="986"/>
        <end position="1323"/>
    </location>
</feature>
<dbReference type="GO" id="GO:0031177">
    <property type="term" value="F:phosphopantetheine binding"/>
    <property type="evidence" value="ECO:0007669"/>
    <property type="project" value="InterPro"/>
</dbReference>
<evidence type="ECO:0000313" key="13">
    <source>
        <dbReference type="EMBL" id="OJZ90707.1"/>
    </source>
</evidence>
<reference evidence="14" key="1">
    <citation type="journal article" date="2017" name="Genome Biol.">
        <title>Comparative genomics reveals high biological diversity and specific adaptations in the industrially and medically important fungal genus Aspergillus.</title>
        <authorList>
            <person name="de Vries R.P."/>
            <person name="Riley R."/>
            <person name="Wiebenga A."/>
            <person name="Aguilar-Osorio G."/>
            <person name="Amillis S."/>
            <person name="Uchima C.A."/>
            <person name="Anderluh G."/>
            <person name="Asadollahi M."/>
            <person name="Askin M."/>
            <person name="Barry K."/>
            <person name="Battaglia E."/>
            <person name="Bayram O."/>
            <person name="Benocci T."/>
            <person name="Braus-Stromeyer S.A."/>
            <person name="Caldana C."/>
            <person name="Canovas D."/>
            <person name="Cerqueira G.C."/>
            <person name="Chen F."/>
            <person name="Chen W."/>
            <person name="Choi C."/>
            <person name="Clum A."/>
            <person name="Dos Santos R.A."/>
            <person name="Damasio A.R."/>
            <person name="Diallinas G."/>
            <person name="Emri T."/>
            <person name="Fekete E."/>
            <person name="Flipphi M."/>
            <person name="Freyberg S."/>
            <person name="Gallo A."/>
            <person name="Gournas C."/>
            <person name="Habgood R."/>
            <person name="Hainaut M."/>
            <person name="Harispe M.L."/>
            <person name="Henrissat B."/>
            <person name="Hilden K.S."/>
            <person name="Hope R."/>
            <person name="Hossain A."/>
            <person name="Karabika E."/>
            <person name="Karaffa L."/>
            <person name="Karanyi Z."/>
            <person name="Krasevec N."/>
            <person name="Kuo A."/>
            <person name="Kusch H."/>
            <person name="LaButti K."/>
            <person name="Lagendijk E.L."/>
            <person name="Lapidus A."/>
            <person name="Levasseur A."/>
            <person name="Lindquist E."/>
            <person name="Lipzen A."/>
            <person name="Logrieco A.F."/>
            <person name="MacCabe A."/>
            <person name="Maekelae M.R."/>
            <person name="Malavazi I."/>
            <person name="Melin P."/>
            <person name="Meyer V."/>
            <person name="Mielnichuk N."/>
            <person name="Miskei M."/>
            <person name="Molnar A.P."/>
            <person name="Mule G."/>
            <person name="Ngan C.Y."/>
            <person name="Orejas M."/>
            <person name="Orosz E."/>
            <person name="Ouedraogo J.P."/>
            <person name="Overkamp K.M."/>
            <person name="Park H.-S."/>
            <person name="Perrone G."/>
            <person name="Piumi F."/>
            <person name="Punt P.J."/>
            <person name="Ram A.F."/>
            <person name="Ramon A."/>
            <person name="Rauscher S."/>
            <person name="Record E."/>
            <person name="Riano-Pachon D.M."/>
            <person name="Robert V."/>
            <person name="Roehrig J."/>
            <person name="Ruller R."/>
            <person name="Salamov A."/>
            <person name="Salih N.S."/>
            <person name="Samson R.A."/>
            <person name="Sandor E."/>
            <person name="Sanguinetti M."/>
            <person name="Schuetze T."/>
            <person name="Sepcic K."/>
            <person name="Shelest E."/>
            <person name="Sherlock G."/>
            <person name="Sophianopoulou V."/>
            <person name="Squina F.M."/>
            <person name="Sun H."/>
            <person name="Susca A."/>
            <person name="Todd R.B."/>
            <person name="Tsang A."/>
            <person name="Unkles S.E."/>
            <person name="van de Wiele N."/>
            <person name="van Rossen-Uffink D."/>
            <person name="Oliveira J.V."/>
            <person name="Vesth T.C."/>
            <person name="Visser J."/>
            <person name="Yu J.-H."/>
            <person name="Zhou M."/>
            <person name="Andersen M.R."/>
            <person name="Archer D.B."/>
            <person name="Baker S.E."/>
            <person name="Benoit I."/>
            <person name="Brakhage A.A."/>
            <person name="Braus G.H."/>
            <person name="Fischer R."/>
            <person name="Frisvad J.C."/>
            <person name="Goldman G.H."/>
            <person name="Houbraken J."/>
            <person name="Oakley B."/>
            <person name="Pocsi I."/>
            <person name="Scazzocchio C."/>
            <person name="Seiboth B."/>
            <person name="vanKuyk P.A."/>
            <person name="Wortman J."/>
            <person name="Dyer P.S."/>
            <person name="Grigoriev I.V."/>
        </authorList>
    </citation>
    <scope>NUCLEOTIDE SEQUENCE [LARGE SCALE GENOMIC DNA]</scope>
    <source>
        <strain evidence="14">CBS 106.47</strain>
    </source>
</reference>